<evidence type="ECO:0000313" key="5">
    <source>
        <dbReference type="Proteomes" id="UP000809910"/>
    </source>
</evidence>
<name>A0ABS1WAR3_9GAMM</name>
<organism evidence="4 5">
    <name type="scientific">Legionella bononiensis</name>
    <dbReference type="NCBI Taxonomy" id="2793102"/>
    <lineage>
        <taxon>Bacteria</taxon>
        <taxon>Pseudomonadati</taxon>
        <taxon>Pseudomonadota</taxon>
        <taxon>Gammaproteobacteria</taxon>
        <taxon>Legionellales</taxon>
        <taxon>Legionellaceae</taxon>
        <taxon>Legionella</taxon>
    </lineage>
</organism>
<dbReference type="PANTHER" id="PTHR35936:SF17">
    <property type="entry name" value="ARGININE-BINDING EXTRACELLULAR PROTEIN ARTP"/>
    <property type="match status" value="1"/>
</dbReference>
<accession>A0ABS1WAR3</accession>
<dbReference type="Proteomes" id="UP000809910">
    <property type="component" value="Unassembled WGS sequence"/>
</dbReference>
<dbReference type="InterPro" id="IPR001638">
    <property type="entry name" value="Solute-binding_3/MltF_N"/>
</dbReference>
<evidence type="ECO:0000259" key="3">
    <source>
        <dbReference type="SMART" id="SM00062"/>
    </source>
</evidence>
<dbReference type="EMBL" id="JADWVN010000013">
    <property type="protein sequence ID" value="MBL7526437.1"/>
    <property type="molecule type" value="Genomic_DNA"/>
</dbReference>
<keyword evidence="2" id="KW-0732">Signal</keyword>
<sequence length="251" mass="28627">MESIKKITLMMIVFFSIFISKSYANINVGTVVYDPPYVISTSQGFEIEFIKLLCSKIKEQCTFLPMNYYELFTALNNKKIDIAVDGIDFYITPNQLNGNYIYSYPYLLSQGQFLVLKNSGIKDLSTLPQGAKIGTVQENKQPDQGIFYDYFMTHYSPKYNLVLFADVESLIAALGTGKISAAFMDENQSNYWSQNMQGQFLELVKPFKVADGIGIMALPSQKKLIQKLNQQIKIIENSPEYIQLYNTYISQ</sequence>
<reference evidence="4 5" key="1">
    <citation type="submission" date="2020-12" db="EMBL/GenBank/DDBJ databases">
        <title>WGS of Legionella: environmental sample.</title>
        <authorList>
            <person name="Cristino S."/>
            <person name="Girolamini L."/>
            <person name="Salaris S."/>
            <person name="Pascale M.R."/>
            <person name="Mazzotta M."/>
            <person name="Orsini M."/>
            <person name="Grottola A."/>
        </authorList>
    </citation>
    <scope>NUCLEOTIDE SEQUENCE [LARGE SCALE GENOMIC DNA]</scope>
    <source>
        <strain evidence="4 5">30cs62</strain>
    </source>
</reference>
<comment type="similarity">
    <text evidence="1">Belongs to the bacterial solute-binding protein 3 family.</text>
</comment>
<evidence type="ECO:0000256" key="2">
    <source>
        <dbReference type="ARBA" id="ARBA00022729"/>
    </source>
</evidence>
<dbReference type="PANTHER" id="PTHR35936">
    <property type="entry name" value="MEMBRANE-BOUND LYTIC MUREIN TRANSGLYCOSYLASE F"/>
    <property type="match status" value="1"/>
</dbReference>
<comment type="caution">
    <text evidence="4">The sequence shown here is derived from an EMBL/GenBank/DDBJ whole genome shotgun (WGS) entry which is preliminary data.</text>
</comment>
<dbReference type="SMART" id="SM00062">
    <property type="entry name" value="PBPb"/>
    <property type="match status" value="1"/>
</dbReference>
<dbReference type="SUPFAM" id="SSF53850">
    <property type="entry name" value="Periplasmic binding protein-like II"/>
    <property type="match status" value="1"/>
</dbReference>
<proteinExistence type="inferred from homology"/>
<keyword evidence="5" id="KW-1185">Reference proteome</keyword>
<evidence type="ECO:0000313" key="4">
    <source>
        <dbReference type="EMBL" id="MBL7526437.1"/>
    </source>
</evidence>
<gene>
    <name evidence="4" type="ORF">I5282_07615</name>
</gene>
<dbReference type="Pfam" id="PF00497">
    <property type="entry name" value="SBP_bac_3"/>
    <property type="match status" value="1"/>
</dbReference>
<feature type="domain" description="Solute-binding protein family 3/N-terminal" evidence="3">
    <location>
        <begin position="25"/>
        <end position="251"/>
    </location>
</feature>
<protein>
    <submittedName>
        <fullName evidence="4">Transporter substrate-binding domain-containing protein</fullName>
    </submittedName>
</protein>
<dbReference type="Gene3D" id="3.40.190.10">
    <property type="entry name" value="Periplasmic binding protein-like II"/>
    <property type="match status" value="2"/>
</dbReference>
<dbReference type="RefSeq" id="WP_203110367.1">
    <property type="nucleotide sequence ID" value="NZ_JADOBG010000015.1"/>
</dbReference>
<evidence type="ECO:0000256" key="1">
    <source>
        <dbReference type="ARBA" id="ARBA00010333"/>
    </source>
</evidence>